<name>A0A3P3WB70_9FLAO</name>
<dbReference type="NCBIfam" id="TIGR03519">
    <property type="entry name" value="T9SS_PorP_fam"/>
    <property type="match status" value="1"/>
</dbReference>
<sequence length="304" mass="34323">MKIDFKLIMFILGISTASVFAQQEANFSQYMYNSSIINPAYSGSREDLTIYGQFRSQWVGMEGAPQTAALTVHSPFTYSKFGYGVSVISDKLGAMNDNTLALDLSYSIDFNQDYKLAFGVKVSGSFLSVDYNKLDIYDETEGTYNLKNQFNPNIGAGLYLYSERTYFGISAPNMLEYDRGGDQIYATMKRTMHFYGTFGHVFDLSRDVKFKPTLLTKVVQGAPLQVDLSASFLFSERFTAGASYQFSSSVSALVGFQITEQLFAGYSYDSNVTKLANYNSGSHEIFLRFELFNKYKRFTTPRFF</sequence>
<evidence type="ECO:0000313" key="2">
    <source>
        <dbReference type="EMBL" id="RRJ92432.1"/>
    </source>
</evidence>
<dbReference type="Pfam" id="PF11751">
    <property type="entry name" value="PorP_SprF"/>
    <property type="match status" value="1"/>
</dbReference>
<dbReference type="InterPro" id="IPR019861">
    <property type="entry name" value="PorP/SprF_Bacteroidetes"/>
</dbReference>
<dbReference type="RefSeq" id="WP_125017382.1">
    <property type="nucleotide sequence ID" value="NZ_RQVQ01000005.1"/>
</dbReference>
<gene>
    <name evidence="2" type="ORF">EG240_03245</name>
</gene>
<reference evidence="2 3" key="1">
    <citation type="submission" date="2018-11" db="EMBL/GenBank/DDBJ databases">
        <title>Flavobacterium sp. nov., YIM 102701-2 draft genome.</title>
        <authorList>
            <person name="Li G."/>
            <person name="Jiang Y."/>
        </authorList>
    </citation>
    <scope>NUCLEOTIDE SEQUENCE [LARGE SCALE GENOMIC DNA]</scope>
    <source>
        <strain evidence="2 3">YIM 102701-2</strain>
    </source>
</reference>
<protein>
    <submittedName>
        <fullName evidence="2">Type IX secretion system membrane protein PorP/SprF</fullName>
    </submittedName>
</protein>
<keyword evidence="3" id="KW-1185">Reference proteome</keyword>
<dbReference type="AlphaFoldDB" id="A0A3P3WB70"/>
<dbReference type="Proteomes" id="UP000275719">
    <property type="component" value="Unassembled WGS sequence"/>
</dbReference>
<proteinExistence type="predicted"/>
<dbReference type="OrthoDB" id="1114455at2"/>
<evidence type="ECO:0000313" key="3">
    <source>
        <dbReference type="Proteomes" id="UP000275719"/>
    </source>
</evidence>
<accession>A0A3P3WB70</accession>
<comment type="caution">
    <text evidence="2">The sequence shown here is derived from an EMBL/GenBank/DDBJ whole genome shotgun (WGS) entry which is preliminary data.</text>
</comment>
<dbReference type="EMBL" id="RQVQ01000005">
    <property type="protein sequence ID" value="RRJ92432.1"/>
    <property type="molecule type" value="Genomic_DNA"/>
</dbReference>
<feature type="chain" id="PRO_5017982597" evidence="1">
    <location>
        <begin position="22"/>
        <end position="304"/>
    </location>
</feature>
<keyword evidence="1" id="KW-0732">Signal</keyword>
<organism evidence="2 3">
    <name type="scientific">Paenimyroides tangerinum</name>
    <dbReference type="NCBI Taxonomy" id="2488728"/>
    <lineage>
        <taxon>Bacteria</taxon>
        <taxon>Pseudomonadati</taxon>
        <taxon>Bacteroidota</taxon>
        <taxon>Flavobacteriia</taxon>
        <taxon>Flavobacteriales</taxon>
        <taxon>Flavobacteriaceae</taxon>
        <taxon>Paenimyroides</taxon>
    </lineage>
</organism>
<evidence type="ECO:0000256" key="1">
    <source>
        <dbReference type="SAM" id="SignalP"/>
    </source>
</evidence>
<feature type="signal peptide" evidence="1">
    <location>
        <begin position="1"/>
        <end position="21"/>
    </location>
</feature>